<organism evidence="1 2">
    <name type="scientific">Arthrobacter ramosus</name>
    <dbReference type="NCBI Taxonomy" id="1672"/>
    <lineage>
        <taxon>Bacteria</taxon>
        <taxon>Bacillati</taxon>
        <taxon>Actinomycetota</taxon>
        <taxon>Actinomycetes</taxon>
        <taxon>Micrococcales</taxon>
        <taxon>Micrococcaceae</taxon>
        <taxon>Arthrobacter</taxon>
    </lineage>
</organism>
<dbReference type="RefSeq" id="WP_344787568.1">
    <property type="nucleotide sequence ID" value="NZ_BAAAWN010000001.1"/>
</dbReference>
<proteinExistence type="predicted"/>
<name>A0ABV5Y1J6_ARTRM</name>
<accession>A0ABV5Y1J6</accession>
<dbReference type="EMBL" id="JBHMBC010000016">
    <property type="protein sequence ID" value="MFB9819980.1"/>
    <property type="molecule type" value="Genomic_DNA"/>
</dbReference>
<protein>
    <submittedName>
        <fullName evidence="1">Uncharacterized protein</fullName>
    </submittedName>
</protein>
<dbReference type="Proteomes" id="UP001589702">
    <property type="component" value="Unassembled WGS sequence"/>
</dbReference>
<reference evidence="1 2" key="1">
    <citation type="submission" date="2024-09" db="EMBL/GenBank/DDBJ databases">
        <authorList>
            <person name="Sun Q."/>
            <person name="Mori K."/>
        </authorList>
    </citation>
    <scope>NUCLEOTIDE SEQUENCE [LARGE SCALE GENOMIC DNA]</scope>
    <source>
        <strain evidence="1 2">JCM 1334</strain>
    </source>
</reference>
<evidence type="ECO:0000313" key="1">
    <source>
        <dbReference type="EMBL" id="MFB9819980.1"/>
    </source>
</evidence>
<sequence length="54" mass="5961">MKKSQICQRRSNAIGPTTVCDSEGTDGEYAYLLNVTSPDLNEPQVATLIIRPHQ</sequence>
<gene>
    <name evidence="1" type="ORF">ACFFP1_10760</name>
</gene>
<keyword evidence="2" id="KW-1185">Reference proteome</keyword>
<comment type="caution">
    <text evidence="1">The sequence shown here is derived from an EMBL/GenBank/DDBJ whole genome shotgun (WGS) entry which is preliminary data.</text>
</comment>
<evidence type="ECO:0000313" key="2">
    <source>
        <dbReference type="Proteomes" id="UP001589702"/>
    </source>
</evidence>